<dbReference type="GeneID" id="24170958"/>
<dbReference type="OrthoDB" id="10588at10239"/>
<dbReference type="InterPro" id="IPR007978">
    <property type="entry name" value="Baculo_ODV-E27"/>
</dbReference>
<dbReference type="KEGG" id="vg:24170958"/>
<sequence length="297" mass="33869">MKKHKFNTPKIRTVTEIIGGKDQLKRDYDLSEFDAKNLNSLQSYDNFKTKLVLVKYMAMLHTLKLKDSLLALFRNRSNNTDIMSVVYASLGFVHNRVNSLVNNFDNTIQFVVSDNRVHTIPGEPIVFMSNDNDDIVCVIDRLSIVKMLERQFDTDINVDTLIKEKNLISMMKAFSNGGGGGNNRKRDADNDHFYNYNRAHDNDIKVSESEATRYLTLLMIMEHAYCHYVVLKNYGIMNYIKSMCDHELFASKCKPTMSASFDNLLLSKIKFTVDNGGNEIGKNNRVGILNFSSSANA</sequence>
<keyword evidence="2" id="KW-1185">Reference proteome</keyword>
<dbReference type="Pfam" id="PF05314">
    <property type="entry name" value="Baculo_ODV-E27"/>
    <property type="match status" value="1"/>
</dbReference>
<dbReference type="Proteomes" id="UP000201190">
    <property type="component" value="Segment"/>
</dbReference>
<organism evidence="1 2">
    <name type="scientific">Lambdina fiscellaria nucleopolyhedrovirus</name>
    <dbReference type="NCBI Taxonomy" id="1642929"/>
    <lineage>
        <taxon>Viruses</taxon>
        <taxon>Viruses incertae sedis</taxon>
        <taxon>Naldaviricetes</taxon>
        <taxon>Lefavirales</taxon>
        <taxon>Baculoviridae</taxon>
        <taxon>Alphabaculovirus</taxon>
        <taxon>Alphabaculovirus lafiscellariae</taxon>
    </lineage>
</organism>
<dbReference type="EMBL" id="KP752043">
    <property type="protein sequence ID" value="AKC91754.1"/>
    <property type="molecule type" value="Genomic_DNA"/>
</dbReference>
<evidence type="ECO:0000313" key="1">
    <source>
        <dbReference type="EMBL" id="AKC91754.1"/>
    </source>
</evidence>
<accession>A0A0E3URS9</accession>
<dbReference type="GO" id="GO:0019031">
    <property type="term" value="C:viral envelope"/>
    <property type="evidence" value="ECO:0007669"/>
    <property type="project" value="InterPro"/>
</dbReference>
<dbReference type="RefSeq" id="YP_009133337.1">
    <property type="nucleotide sequence ID" value="NC_026922.1"/>
</dbReference>
<proteinExistence type="predicted"/>
<reference evidence="1 2" key="1">
    <citation type="journal article" date="2015" name="Genome Announc.">
        <title>Genome Sequence of an Alphabaculovirus Isolated from the Oak Looper, Lambdina fiscellaria, Contains a Putative 2-Kilobase-Pair Transposable Element Encoding a Transposase and a FLYWCH Domain-Containing Protein.</title>
        <authorList>
            <person name="Rohrmann G.F."/>
            <person name="Erlandson M.A."/>
            <person name="Theilmann D.A."/>
        </authorList>
    </citation>
    <scope>NUCLEOTIDE SEQUENCE [LARGE SCALE GENOMIC DNA]</scope>
    <source>
        <strain evidence="1">GR15</strain>
    </source>
</reference>
<protein>
    <submittedName>
        <fullName evidence="1">Ac144-like protein</fullName>
    </submittedName>
</protein>
<name>A0A0E3URS9_9ABAC</name>
<evidence type="ECO:0000313" key="2">
    <source>
        <dbReference type="Proteomes" id="UP000201190"/>
    </source>
</evidence>